<dbReference type="Proteomes" id="UP000317648">
    <property type="component" value="Chromosome"/>
</dbReference>
<evidence type="ECO:0000256" key="1">
    <source>
        <dbReference type="ARBA" id="ARBA00010169"/>
    </source>
</evidence>
<dbReference type="InterPro" id="IPR011322">
    <property type="entry name" value="N-reg_PII-like_a/b"/>
</dbReference>
<proteinExistence type="inferred from homology"/>
<dbReference type="PANTHER" id="PTHR23419:SF8">
    <property type="entry name" value="FI09726P"/>
    <property type="match status" value="1"/>
</dbReference>
<sequence>MTSDLMQVTSTTDSRHDAEQIARLLVDRRLAACVQISGPITSIYRWQDRIETAEEWRLTIKTVATAWAGLEQAIRQAHPYDEPEILAAPITAASEGYQQWLREQVG</sequence>
<evidence type="ECO:0000313" key="2">
    <source>
        <dbReference type="EMBL" id="QDU93095.1"/>
    </source>
</evidence>
<dbReference type="RefSeq" id="WP_145049600.1">
    <property type="nucleotide sequence ID" value="NZ_CP036433.1"/>
</dbReference>
<dbReference type="InterPro" id="IPR015867">
    <property type="entry name" value="N-reg_PII/ATP_PRibTrfase_C"/>
</dbReference>
<dbReference type="PANTHER" id="PTHR23419">
    <property type="entry name" value="DIVALENT CATION TOLERANCE CUTA-RELATED"/>
    <property type="match status" value="1"/>
</dbReference>
<dbReference type="KEGG" id="lcre:Pla8534_08740"/>
<dbReference type="Gene3D" id="3.30.70.120">
    <property type="match status" value="1"/>
</dbReference>
<reference evidence="2 3" key="1">
    <citation type="submission" date="2019-02" db="EMBL/GenBank/DDBJ databases">
        <title>Deep-cultivation of Planctomycetes and their phenomic and genomic characterization uncovers novel biology.</title>
        <authorList>
            <person name="Wiegand S."/>
            <person name="Jogler M."/>
            <person name="Boedeker C."/>
            <person name="Pinto D."/>
            <person name="Vollmers J."/>
            <person name="Rivas-Marin E."/>
            <person name="Kohn T."/>
            <person name="Peeters S.H."/>
            <person name="Heuer A."/>
            <person name="Rast P."/>
            <person name="Oberbeckmann S."/>
            <person name="Bunk B."/>
            <person name="Jeske O."/>
            <person name="Meyerdierks A."/>
            <person name="Storesund J.E."/>
            <person name="Kallscheuer N."/>
            <person name="Luecker S."/>
            <person name="Lage O.M."/>
            <person name="Pohl T."/>
            <person name="Merkel B.J."/>
            <person name="Hornburger P."/>
            <person name="Mueller R.-W."/>
            <person name="Bruemmer F."/>
            <person name="Labrenz M."/>
            <person name="Spormann A.M."/>
            <person name="Op den Camp H."/>
            <person name="Overmann J."/>
            <person name="Amann R."/>
            <person name="Jetten M.S.M."/>
            <person name="Mascher T."/>
            <person name="Medema M.H."/>
            <person name="Devos D.P."/>
            <person name="Kaster A.-K."/>
            <person name="Ovreas L."/>
            <person name="Rohde M."/>
            <person name="Galperin M.Y."/>
            <person name="Jogler C."/>
        </authorList>
    </citation>
    <scope>NUCLEOTIDE SEQUENCE [LARGE SCALE GENOMIC DNA]</scope>
    <source>
        <strain evidence="2 3">Pla85_3_4</strain>
    </source>
</reference>
<dbReference type="AlphaFoldDB" id="A0A518DMN5"/>
<dbReference type="GO" id="GO:0005507">
    <property type="term" value="F:copper ion binding"/>
    <property type="evidence" value="ECO:0007669"/>
    <property type="project" value="TreeGrafter"/>
</dbReference>
<gene>
    <name evidence="2" type="primary">cutA</name>
    <name evidence="2" type="ORF">Pla8534_08740</name>
</gene>
<dbReference type="SUPFAM" id="SSF54913">
    <property type="entry name" value="GlnB-like"/>
    <property type="match status" value="1"/>
</dbReference>
<dbReference type="EMBL" id="CP036433">
    <property type="protein sequence ID" value="QDU93095.1"/>
    <property type="molecule type" value="Genomic_DNA"/>
</dbReference>
<dbReference type="Pfam" id="PF03091">
    <property type="entry name" value="CutA1"/>
    <property type="match status" value="1"/>
</dbReference>
<comment type="similarity">
    <text evidence="1">Belongs to the CutA family.</text>
</comment>
<protein>
    <submittedName>
        <fullName evidence="2">Divalent-cation tolerance protein CutA</fullName>
    </submittedName>
</protein>
<dbReference type="GO" id="GO:0010038">
    <property type="term" value="P:response to metal ion"/>
    <property type="evidence" value="ECO:0007669"/>
    <property type="project" value="InterPro"/>
</dbReference>
<organism evidence="2 3">
    <name type="scientific">Lignipirellula cremea</name>
    <dbReference type="NCBI Taxonomy" id="2528010"/>
    <lineage>
        <taxon>Bacteria</taxon>
        <taxon>Pseudomonadati</taxon>
        <taxon>Planctomycetota</taxon>
        <taxon>Planctomycetia</taxon>
        <taxon>Pirellulales</taxon>
        <taxon>Pirellulaceae</taxon>
        <taxon>Lignipirellula</taxon>
    </lineage>
</organism>
<accession>A0A518DMN5</accession>
<keyword evidence="3" id="KW-1185">Reference proteome</keyword>
<dbReference type="OrthoDB" id="37622at2"/>
<dbReference type="InterPro" id="IPR004323">
    <property type="entry name" value="Ion_tolerance_CutA"/>
</dbReference>
<name>A0A518DMN5_9BACT</name>
<evidence type="ECO:0000313" key="3">
    <source>
        <dbReference type="Proteomes" id="UP000317648"/>
    </source>
</evidence>